<sequence length="224" mass="26860">MMNRMRKVLVLFILLSSLIQKSTAGCVWKGDLYVFDGIVLYLLDADKEDFMFEERNDTLYIMPQTYFTLDGAGLFFPEDIHVVNLQETIVIGVKQETTDDTPAVWLEFSSERSRLEKRMKQKYFLWTSQEQEEYLYRHHWGAVKGLSLQFQKMYYNNILERQTEYKECCPEYIEQAKDVLAMKDKDFASFRQLHAYPQIKYRTVAIQYWKQQERRHIVVVEKPL</sequence>
<accession>F0F700</accession>
<dbReference type="Proteomes" id="UP000005697">
    <property type="component" value="Unassembled WGS sequence"/>
</dbReference>
<organism evidence="2 3">
    <name type="scientific">Prevotella multiformis DSM 16608</name>
    <dbReference type="NCBI Taxonomy" id="888743"/>
    <lineage>
        <taxon>Bacteria</taxon>
        <taxon>Pseudomonadati</taxon>
        <taxon>Bacteroidota</taxon>
        <taxon>Bacteroidia</taxon>
        <taxon>Bacteroidales</taxon>
        <taxon>Prevotellaceae</taxon>
        <taxon>Prevotella</taxon>
    </lineage>
</organism>
<proteinExistence type="predicted"/>
<feature type="signal peptide" evidence="1">
    <location>
        <begin position="1"/>
        <end position="24"/>
    </location>
</feature>
<keyword evidence="3" id="KW-1185">Reference proteome</keyword>
<gene>
    <name evidence="2" type="ORF">HMPREF9141_1367</name>
</gene>
<evidence type="ECO:0008006" key="4">
    <source>
        <dbReference type="Google" id="ProtNLM"/>
    </source>
</evidence>
<dbReference type="EMBL" id="AEWX01000018">
    <property type="protein sequence ID" value="EGC20127.1"/>
    <property type="molecule type" value="Genomic_DNA"/>
</dbReference>
<reference evidence="2 3" key="1">
    <citation type="submission" date="2011-01" db="EMBL/GenBank/DDBJ databases">
        <authorList>
            <person name="Muzny D."/>
            <person name="Qin X."/>
            <person name="Deng J."/>
            <person name="Jiang H."/>
            <person name="Liu Y."/>
            <person name="Qu J."/>
            <person name="Song X.-Z."/>
            <person name="Zhang L."/>
            <person name="Thornton R."/>
            <person name="Coyle M."/>
            <person name="Francisco L."/>
            <person name="Jackson L."/>
            <person name="Javaid M."/>
            <person name="Korchina V."/>
            <person name="Kovar C."/>
            <person name="Mata R."/>
            <person name="Mathew T."/>
            <person name="Ngo R."/>
            <person name="Nguyen L."/>
            <person name="Nguyen N."/>
            <person name="Okwuonu G."/>
            <person name="Ongeri F."/>
            <person name="Pham C."/>
            <person name="Simmons D."/>
            <person name="Wilczek-Boney K."/>
            <person name="Hale W."/>
            <person name="Jakkamsetti A."/>
            <person name="Pham P."/>
            <person name="Ruth R."/>
            <person name="San Lucas F."/>
            <person name="Warren J."/>
            <person name="Zhang J."/>
            <person name="Zhao Z."/>
            <person name="Zhou C."/>
            <person name="Zhu D."/>
            <person name="Lee S."/>
            <person name="Bess C."/>
            <person name="Blankenburg K."/>
            <person name="Forbes L."/>
            <person name="Fu Q."/>
            <person name="Gubbala S."/>
            <person name="Hirani K."/>
            <person name="Jayaseelan J.C."/>
            <person name="Lara F."/>
            <person name="Munidasa M."/>
            <person name="Palculict T."/>
            <person name="Patil S."/>
            <person name="Pu L.-L."/>
            <person name="Saada N."/>
            <person name="Tang L."/>
            <person name="Weissenberger G."/>
            <person name="Zhu Y."/>
            <person name="Hemphill L."/>
            <person name="Shang Y."/>
            <person name="Youmans B."/>
            <person name="Ayvaz T."/>
            <person name="Ross M."/>
            <person name="Santibanez J."/>
            <person name="Aqrawi P."/>
            <person name="Gross S."/>
            <person name="Joshi V."/>
            <person name="Fowler G."/>
            <person name="Nazareth L."/>
            <person name="Reid J."/>
            <person name="Worley K."/>
            <person name="Petrosino J."/>
            <person name="Highlander S."/>
            <person name="Gibbs R."/>
        </authorList>
    </citation>
    <scope>NUCLEOTIDE SEQUENCE [LARGE SCALE GENOMIC DNA]</scope>
    <source>
        <strain evidence="2 3">DSM 16608</strain>
    </source>
</reference>
<evidence type="ECO:0000256" key="1">
    <source>
        <dbReference type="SAM" id="SignalP"/>
    </source>
</evidence>
<evidence type="ECO:0000313" key="2">
    <source>
        <dbReference type="EMBL" id="EGC20127.1"/>
    </source>
</evidence>
<dbReference type="AlphaFoldDB" id="F0F700"/>
<keyword evidence="1" id="KW-0732">Signal</keyword>
<dbReference type="RefSeq" id="WP_007368885.1">
    <property type="nucleotide sequence ID" value="NZ_GL872283.1"/>
</dbReference>
<evidence type="ECO:0000313" key="3">
    <source>
        <dbReference type="Proteomes" id="UP000005697"/>
    </source>
</evidence>
<dbReference type="HOGENOM" id="CLU_1255013_0_0_10"/>
<dbReference type="STRING" id="888743.HMPREF9141_1367"/>
<name>F0F700_9BACT</name>
<comment type="caution">
    <text evidence="2">The sequence shown here is derived from an EMBL/GenBank/DDBJ whole genome shotgun (WGS) entry which is preliminary data.</text>
</comment>
<dbReference type="OrthoDB" id="1076303at2"/>
<feature type="chain" id="PRO_5003252135" description="DUF4369 domain-containing protein" evidence="1">
    <location>
        <begin position="25"/>
        <end position="224"/>
    </location>
</feature>
<protein>
    <recommendedName>
        <fullName evidence="4">DUF4369 domain-containing protein</fullName>
    </recommendedName>
</protein>